<dbReference type="OrthoDB" id="6501901at2"/>
<proteinExistence type="inferred from homology"/>
<gene>
    <name evidence="4" type="ORF">DLM86_25510</name>
</gene>
<dbReference type="RefSeq" id="WP_110842896.1">
    <property type="nucleotide sequence ID" value="NZ_QJVJ01000013.1"/>
</dbReference>
<evidence type="ECO:0008006" key="6">
    <source>
        <dbReference type="Google" id="ProtNLM"/>
    </source>
</evidence>
<dbReference type="InterPro" id="IPR043129">
    <property type="entry name" value="ATPase_NBD"/>
</dbReference>
<dbReference type="PANTHER" id="PTHR18964">
    <property type="entry name" value="ROK (REPRESSOR, ORF, KINASE) FAMILY"/>
    <property type="match status" value="1"/>
</dbReference>
<dbReference type="EMBL" id="QJVJ01000013">
    <property type="protein sequence ID" value="PYI51384.1"/>
    <property type="molecule type" value="Genomic_DNA"/>
</dbReference>
<evidence type="ECO:0000256" key="3">
    <source>
        <dbReference type="ARBA" id="ARBA00022629"/>
    </source>
</evidence>
<comment type="similarity">
    <text evidence="2">Belongs to the ROK (NagC/XylR) family.</text>
</comment>
<dbReference type="SUPFAM" id="SSF53067">
    <property type="entry name" value="Actin-like ATPase domain"/>
    <property type="match status" value="1"/>
</dbReference>
<evidence type="ECO:0000256" key="1">
    <source>
        <dbReference type="ARBA" id="ARBA00002486"/>
    </source>
</evidence>
<dbReference type="Proteomes" id="UP000247476">
    <property type="component" value="Unassembled WGS sequence"/>
</dbReference>
<keyword evidence="3" id="KW-0119">Carbohydrate metabolism</keyword>
<keyword evidence="3" id="KW-0859">Xylose metabolism</keyword>
<evidence type="ECO:0000313" key="4">
    <source>
        <dbReference type="EMBL" id="PYI51384.1"/>
    </source>
</evidence>
<dbReference type="SUPFAM" id="SSF46785">
    <property type="entry name" value="Winged helix' DNA-binding domain"/>
    <property type="match status" value="1"/>
</dbReference>
<dbReference type="PANTHER" id="PTHR18964:SF149">
    <property type="entry name" value="BIFUNCTIONAL UDP-N-ACETYLGLUCOSAMINE 2-EPIMERASE_N-ACETYLMANNOSAMINE KINASE"/>
    <property type="match status" value="1"/>
</dbReference>
<sequence length="351" mass="38483">MIERPANPKENGQRIRSGIRAVLLNEGSKTKAELSERLGISFPTASKFLTLMENDGELSLVGLDESSGGRRAQRYAYNPDYRLGLAVILEKTETYFTLYNGFGEIKDADVTSSFLTEGVEKLAAFVESVVDSHPSVGALAIGVPASVDNGRIIYTPGYETYRGFDLKRYLEARFSIPVLVENDMNAAVRGYYKKRSIASPPTMVYLYFGQNGPGAGILVNGDVVRGSTFFAGEVSFVPQYDDRNFLQALTGSEASGSPRWNEGDGVDAVGRLVAAISAILNPDTFIFSDNEVDPILLESIAQRSAAYFPREHLPKLTASDWKEDYLYGLRQLGIELMIAAPARSDRIGSER</sequence>
<evidence type="ECO:0000256" key="2">
    <source>
        <dbReference type="ARBA" id="ARBA00006479"/>
    </source>
</evidence>
<comment type="function">
    <text evidence="1">Transcriptional repressor of xylose-utilizing enzymes.</text>
</comment>
<keyword evidence="5" id="KW-1185">Reference proteome</keyword>
<dbReference type="GO" id="GO:0042732">
    <property type="term" value="P:D-xylose metabolic process"/>
    <property type="evidence" value="ECO:0007669"/>
    <property type="project" value="UniProtKB-KW"/>
</dbReference>
<dbReference type="Gene3D" id="1.10.10.10">
    <property type="entry name" value="Winged helix-like DNA-binding domain superfamily/Winged helix DNA-binding domain"/>
    <property type="match status" value="1"/>
</dbReference>
<dbReference type="InterPro" id="IPR036390">
    <property type="entry name" value="WH_DNA-bd_sf"/>
</dbReference>
<reference evidence="4 5" key="1">
    <citation type="submission" date="2018-05" db="EMBL/GenBank/DDBJ databases">
        <title>Paenibacillus flagellatus sp. nov., isolated from selenium mineral soil.</title>
        <authorList>
            <person name="Dai X."/>
        </authorList>
    </citation>
    <scope>NUCLEOTIDE SEQUENCE [LARGE SCALE GENOMIC DNA]</scope>
    <source>
        <strain evidence="4 5">DXL2</strain>
    </source>
</reference>
<evidence type="ECO:0000313" key="5">
    <source>
        <dbReference type="Proteomes" id="UP000247476"/>
    </source>
</evidence>
<dbReference type="InterPro" id="IPR036388">
    <property type="entry name" value="WH-like_DNA-bd_sf"/>
</dbReference>
<comment type="caution">
    <text evidence="4">The sequence shown here is derived from an EMBL/GenBank/DDBJ whole genome shotgun (WGS) entry which is preliminary data.</text>
</comment>
<protein>
    <recommendedName>
        <fullName evidence="6">ROK family transcriptional regulator</fullName>
    </recommendedName>
</protein>
<organism evidence="4 5">
    <name type="scientific">Paenibacillus flagellatus</name>
    <dbReference type="NCBI Taxonomy" id="2211139"/>
    <lineage>
        <taxon>Bacteria</taxon>
        <taxon>Bacillati</taxon>
        <taxon>Bacillota</taxon>
        <taxon>Bacilli</taxon>
        <taxon>Bacillales</taxon>
        <taxon>Paenibacillaceae</taxon>
        <taxon>Paenibacillus</taxon>
    </lineage>
</organism>
<dbReference type="Pfam" id="PF00480">
    <property type="entry name" value="ROK"/>
    <property type="match status" value="1"/>
</dbReference>
<accession>A0A2V5K102</accession>
<name>A0A2V5K102_9BACL</name>
<dbReference type="Gene3D" id="3.30.420.40">
    <property type="match status" value="2"/>
</dbReference>
<dbReference type="InterPro" id="IPR000600">
    <property type="entry name" value="ROK"/>
</dbReference>
<dbReference type="CDD" id="cd23763">
    <property type="entry name" value="ASKHA_ATPase_ROK"/>
    <property type="match status" value="1"/>
</dbReference>
<dbReference type="AlphaFoldDB" id="A0A2V5K102"/>